<evidence type="ECO:0000313" key="2">
    <source>
        <dbReference type="Proteomes" id="UP001317742"/>
    </source>
</evidence>
<name>A0ABN6S1A3_9BACT</name>
<accession>A0ABN6S1A3</accession>
<gene>
    <name evidence="1" type="ORF">SYK_01120</name>
</gene>
<dbReference type="Proteomes" id="UP001317742">
    <property type="component" value="Chromosome"/>
</dbReference>
<organism evidence="1 2">
    <name type="scientific">Pseudodesulfovibrio nedwellii</name>
    <dbReference type="NCBI Taxonomy" id="2973072"/>
    <lineage>
        <taxon>Bacteria</taxon>
        <taxon>Pseudomonadati</taxon>
        <taxon>Thermodesulfobacteriota</taxon>
        <taxon>Desulfovibrionia</taxon>
        <taxon>Desulfovibrionales</taxon>
        <taxon>Desulfovibrionaceae</taxon>
    </lineage>
</organism>
<sequence length="195" mass="22522">MSENTHENLINEIIDLELYMFLAVKNQGGTSMCQERPESFRIMREITHGVLSEDFLRSYRNDLQRAKEYGRNFMTEKYALMDQLIPSISTDPRIKEIVAVESTWRKEVAQKFPQTIHPDGHESFCRYLGCELETYSTSTMNAYEICVKNAQKEKQNLVQERYELLMVKLGHGSLINCESNLTAHHSHAIGKPSDA</sequence>
<dbReference type="EMBL" id="AP026709">
    <property type="protein sequence ID" value="BDQ35752.1"/>
    <property type="molecule type" value="Genomic_DNA"/>
</dbReference>
<evidence type="ECO:0000313" key="1">
    <source>
        <dbReference type="EMBL" id="BDQ35752.1"/>
    </source>
</evidence>
<protein>
    <recommendedName>
        <fullName evidence="3">DUF4125 family protein</fullName>
    </recommendedName>
</protein>
<proteinExistence type="predicted"/>
<evidence type="ECO:0008006" key="3">
    <source>
        <dbReference type="Google" id="ProtNLM"/>
    </source>
</evidence>
<keyword evidence="2" id="KW-1185">Reference proteome</keyword>
<dbReference type="Pfam" id="PF13526">
    <property type="entry name" value="DUF4125"/>
    <property type="match status" value="1"/>
</dbReference>
<dbReference type="RefSeq" id="WP_281761685.1">
    <property type="nucleotide sequence ID" value="NZ_AP026709.1"/>
</dbReference>
<reference evidence="1 2" key="1">
    <citation type="submission" date="2022-08" db="EMBL/GenBank/DDBJ databases">
        <title>Genome Sequence of the sulphate-reducing bacterium, Pseudodesulfovibrio sp. SYK.</title>
        <authorList>
            <person name="Kondo R."/>
            <person name="Kataoka T."/>
        </authorList>
    </citation>
    <scope>NUCLEOTIDE SEQUENCE [LARGE SCALE GENOMIC DNA]</scope>
    <source>
        <strain evidence="1 2">SYK</strain>
    </source>
</reference>
<dbReference type="InterPro" id="IPR025191">
    <property type="entry name" value="DUF4125"/>
</dbReference>